<gene>
    <name evidence="2" type="ORF">TSAR_003836</name>
</gene>
<evidence type="ECO:0000313" key="2">
    <source>
        <dbReference type="EMBL" id="OXU23282.1"/>
    </source>
</evidence>
<keyword evidence="1" id="KW-0472">Membrane</keyword>
<evidence type="ECO:0000256" key="1">
    <source>
        <dbReference type="SAM" id="Phobius"/>
    </source>
</evidence>
<accession>A0A232EY22</accession>
<keyword evidence="1" id="KW-1133">Transmembrane helix</keyword>
<dbReference type="Proteomes" id="UP000215335">
    <property type="component" value="Unassembled WGS sequence"/>
</dbReference>
<reference evidence="2 3" key="1">
    <citation type="journal article" date="2017" name="Curr. Biol.">
        <title>The Evolution of Venom by Co-option of Single-Copy Genes.</title>
        <authorList>
            <person name="Martinson E.O."/>
            <person name="Mrinalini"/>
            <person name="Kelkar Y.D."/>
            <person name="Chang C.H."/>
            <person name="Werren J.H."/>
        </authorList>
    </citation>
    <scope>NUCLEOTIDE SEQUENCE [LARGE SCALE GENOMIC DNA]</scope>
    <source>
        <strain evidence="2 3">Alberta</strain>
        <tissue evidence="2">Whole body</tissue>
    </source>
</reference>
<dbReference type="AlphaFoldDB" id="A0A232EY22"/>
<dbReference type="EMBL" id="NNAY01001662">
    <property type="protein sequence ID" value="OXU23282.1"/>
    <property type="molecule type" value="Genomic_DNA"/>
</dbReference>
<protein>
    <submittedName>
        <fullName evidence="2">Uncharacterized protein</fullName>
    </submittedName>
</protein>
<keyword evidence="3" id="KW-1185">Reference proteome</keyword>
<comment type="caution">
    <text evidence="2">The sequence shown here is derived from an EMBL/GenBank/DDBJ whole genome shotgun (WGS) entry which is preliminary data.</text>
</comment>
<sequence>MTLGLRRCPGSLGRVGLLFVGDNFPVGGLLFHGEMPMLLRCAVVADCLAANFRLMICIRVVGFAAAGVGIARWYKRMTRRSGSIVDRAGMSISCRCSGHSAFSTSDDDSVVFGLD</sequence>
<feature type="transmembrane region" description="Helical" evidence="1">
    <location>
        <begin position="12"/>
        <end position="32"/>
    </location>
</feature>
<evidence type="ECO:0000313" key="3">
    <source>
        <dbReference type="Proteomes" id="UP000215335"/>
    </source>
</evidence>
<name>A0A232EY22_9HYME</name>
<proteinExistence type="predicted"/>
<organism evidence="2 3">
    <name type="scientific">Trichomalopsis sarcophagae</name>
    <dbReference type="NCBI Taxonomy" id="543379"/>
    <lineage>
        <taxon>Eukaryota</taxon>
        <taxon>Metazoa</taxon>
        <taxon>Ecdysozoa</taxon>
        <taxon>Arthropoda</taxon>
        <taxon>Hexapoda</taxon>
        <taxon>Insecta</taxon>
        <taxon>Pterygota</taxon>
        <taxon>Neoptera</taxon>
        <taxon>Endopterygota</taxon>
        <taxon>Hymenoptera</taxon>
        <taxon>Apocrita</taxon>
        <taxon>Proctotrupomorpha</taxon>
        <taxon>Chalcidoidea</taxon>
        <taxon>Pteromalidae</taxon>
        <taxon>Pteromalinae</taxon>
        <taxon>Trichomalopsis</taxon>
    </lineage>
</organism>
<keyword evidence="1" id="KW-0812">Transmembrane</keyword>
<feature type="transmembrane region" description="Helical" evidence="1">
    <location>
        <begin position="52"/>
        <end position="74"/>
    </location>
</feature>